<dbReference type="EMBL" id="MLJW01000720">
    <property type="protein sequence ID" value="OIQ83252.1"/>
    <property type="molecule type" value="Genomic_DNA"/>
</dbReference>
<dbReference type="PANTHER" id="PTHR43877">
    <property type="entry name" value="AMINOALKYLPHOSPHONATE N-ACETYLTRANSFERASE-RELATED-RELATED"/>
    <property type="match status" value="1"/>
</dbReference>
<evidence type="ECO:0000256" key="2">
    <source>
        <dbReference type="ARBA" id="ARBA00023315"/>
    </source>
</evidence>
<dbReference type="InterPro" id="IPR050832">
    <property type="entry name" value="Bact_Acetyltransf"/>
</dbReference>
<evidence type="ECO:0000313" key="4">
    <source>
        <dbReference type="EMBL" id="OIQ83252.1"/>
    </source>
</evidence>
<name>A0A1J5QTR7_9ZZZZ</name>
<comment type="caution">
    <text evidence="4">The sequence shown here is derived from an EMBL/GenBank/DDBJ whole genome shotgun (WGS) entry which is preliminary data.</text>
</comment>
<gene>
    <name evidence="4" type="ORF">GALL_349550</name>
</gene>
<feature type="domain" description="N-acetyltransferase" evidence="3">
    <location>
        <begin position="19"/>
        <end position="171"/>
    </location>
</feature>
<reference evidence="4" key="1">
    <citation type="submission" date="2016-10" db="EMBL/GenBank/DDBJ databases">
        <title>Sequence of Gallionella enrichment culture.</title>
        <authorList>
            <person name="Poehlein A."/>
            <person name="Muehling M."/>
            <person name="Daniel R."/>
        </authorList>
    </citation>
    <scope>NUCLEOTIDE SEQUENCE</scope>
</reference>
<dbReference type="SUPFAM" id="SSF55729">
    <property type="entry name" value="Acyl-CoA N-acyltransferases (Nat)"/>
    <property type="match status" value="1"/>
</dbReference>
<keyword evidence="2" id="KW-0012">Acyltransferase</keyword>
<dbReference type="InterPro" id="IPR016181">
    <property type="entry name" value="Acyl_CoA_acyltransferase"/>
</dbReference>
<evidence type="ECO:0000256" key="1">
    <source>
        <dbReference type="ARBA" id="ARBA00022679"/>
    </source>
</evidence>
<dbReference type="Pfam" id="PF00583">
    <property type="entry name" value="Acetyltransf_1"/>
    <property type="match status" value="1"/>
</dbReference>
<dbReference type="PROSITE" id="PS51186">
    <property type="entry name" value="GNAT"/>
    <property type="match status" value="1"/>
</dbReference>
<dbReference type="Gene3D" id="3.40.630.30">
    <property type="match status" value="1"/>
</dbReference>
<proteinExistence type="predicted"/>
<accession>A0A1J5QTR7</accession>
<dbReference type="GO" id="GO:0016747">
    <property type="term" value="F:acyltransferase activity, transferring groups other than amino-acyl groups"/>
    <property type="evidence" value="ECO:0007669"/>
    <property type="project" value="InterPro"/>
</dbReference>
<dbReference type="CDD" id="cd04301">
    <property type="entry name" value="NAT_SF"/>
    <property type="match status" value="1"/>
</dbReference>
<organism evidence="4">
    <name type="scientific">mine drainage metagenome</name>
    <dbReference type="NCBI Taxonomy" id="410659"/>
    <lineage>
        <taxon>unclassified sequences</taxon>
        <taxon>metagenomes</taxon>
        <taxon>ecological metagenomes</taxon>
    </lineage>
</organism>
<sequence length="176" mass="19332">MPLFEPYAPATRSTVDREVGIRSARPEDAAAVDAIARTRGEVAPDLVVRLESWIRDPDRLVVVAERDVRVVGWAMLARRVGYDDAPDGWYVSALTVHPDWRRRRIGDRLLTELLAWPRASGSAVRSVVNAGNLPSLDLHRRHGFVEVGRAATFAGITFVGGVGVLLAVERGSRDLS</sequence>
<dbReference type="AlphaFoldDB" id="A0A1J5QTR7"/>
<keyword evidence="1 4" id="KW-0808">Transferase</keyword>
<dbReference type="InterPro" id="IPR000182">
    <property type="entry name" value="GNAT_dom"/>
</dbReference>
<protein>
    <submittedName>
        <fullName evidence="4">Putative acetyltransferase</fullName>
    </submittedName>
</protein>
<evidence type="ECO:0000259" key="3">
    <source>
        <dbReference type="PROSITE" id="PS51186"/>
    </source>
</evidence>